<keyword evidence="4 5" id="KW-0472">Membrane</keyword>
<feature type="transmembrane region" description="Helical" evidence="5">
    <location>
        <begin position="33"/>
        <end position="54"/>
    </location>
</feature>
<feature type="transmembrane region" description="Helical" evidence="5">
    <location>
        <begin position="281"/>
        <end position="310"/>
    </location>
</feature>
<dbReference type="Pfam" id="PF12911">
    <property type="entry name" value="OppC_N"/>
    <property type="match status" value="1"/>
</dbReference>
<evidence type="ECO:0000256" key="3">
    <source>
        <dbReference type="ARBA" id="ARBA00022989"/>
    </source>
</evidence>
<feature type="transmembrane region" description="Helical" evidence="5">
    <location>
        <begin position="162"/>
        <end position="188"/>
    </location>
</feature>
<dbReference type="InterPro" id="IPR000515">
    <property type="entry name" value="MetI-like"/>
</dbReference>
<evidence type="ECO:0000259" key="6">
    <source>
        <dbReference type="PROSITE" id="PS50928"/>
    </source>
</evidence>
<feature type="domain" description="ABC transmembrane type-1" evidence="6">
    <location>
        <begin position="158"/>
        <end position="354"/>
    </location>
</feature>
<keyword evidence="2 5" id="KW-0812">Transmembrane</keyword>
<dbReference type="InterPro" id="IPR035906">
    <property type="entry name" value="MetI-like_sf"/>
</dbReference>
<evidence type="ECO:0000256" key="1">
    <source>
        <dbReference type="ARBA" id="ARBA00004141"/>
    </source>
</evidence>
<reference evidence="8" key="1">
    <citation type="submission" date="2023-12" db="EMBL/GenBank/DDBJ databases">
        <title>Novel isolates from deep terrestrial aquifers shed light on the physiology and ecology of the class Limnochordia.</title>
        <authorList>
            <person name="Karnachuk O.V."/>
            <person name="Lukina A.P."/>
            <person name="Avakyan M.R."/>
            <person name="Kadnikov V."/>
            <person name="Begmatov S."/>
            <person name="Beletsky A.V."/>
            <person name="Mardanov A.V."/>
            <person name="Ravin N.V."/>
        </authorList>
    </citation>
    <scope>NUCLEOTIDE SEQUENCE [LARGE SCALE GENOMIC DNA]</scope>
    <source>
        <strain evidence="8">LN</strain>
    </source>
</reference>
<dbReference type="EMBL" id="CP141614">
    <property type="protein sequence ID" value="WRP13514.1"/>
    <property type="molecule type" value="Genomic_DNA"/>
</dbReference>
<dbReference type="Pfam" id="PF00528">
    <property type="entry name" value="BPD_transp_1"/>
    <property type="match status" value="1"/>
</dbReference>
<dbReference type="RefSeq" id="WP_324667759.1">
    <property type="nucleotide sequence ID" value="NZ_CP141614.1"/>
</dbReference>
<evidence type="ECO:0000256" key="2">
    <source>
        <dbReference type="ARBA" id="ARBA00022692"/>
    </source>
</evidence>
<evidence type="ECO:0000313" key="8">
    <source>
        <dbReference type="Proteomes" id="UP001333102"/>
    </source>
</evidence>
<proteinExistence type="inferred from homology"/>
<organism evidence="7 8">
    <name type="scientific">Geochorda subterranea</name>
    <dbReference type="NCBI Taxonomy" id="3109564"/>
    <lineage>
        <taxon>Bacteria</taxon>
        <taxon>Bacillati</taxon>
        <taxon>Bacillota</taxon>
        <taxon>Limnochordia</taxon>
        <taxon>Limnochordales</taxon>
        <taxon>Geochordaceae</taxon>
        <taxon>Geochorda</taxon>
    </lineage>
</organism>
<feature type="transmembrane region" description="Helical" evidence="5">
    <location>
        <begin position="227"/>
        <end position="246"/>
    </location>
</feature>
<keyword evidence="8" id="KW-1185">Reference proteome</keyword>
<feature type="transmembrane region" description="Helical" evidence="5">
    <location>
        <begin position="330"/>
        <end position="353"/>
    </location>
</feature>
<dbReference type="InterPro" id="IPR025966">
    <property type="entry name" value="OppC_N"/>
</dbReference>
<gene>
    <name evidence="7" type="ORF">VLY81_08620</name>
</gene>
<comment type="similarity">
    <text evidence="5">Belongs to the binding-protein-dependent transport system permease family.</text>
</comment>
<dbReference type="PANTHER" id="PTHR43839:SF1">
    <property type="entry name" value="OPPC IN A BINDING PROTEIN-DEPENDENT TRANSPORT SYSTEM"/>
    <property type="match status" value="1"/>
</dbReference>
<evidence type="ECO:0000256" key="4">
    <source>
        <dbReference type="ARBA" id="ARBA00023136"/>
    </source>
</evidence>
<sequence length="410" mass="45378">MSQPLQPTAGAHAGESLWQAGWRRLRANRSARVAGAVLILLHLLAIFADFVGPYSETWQDRRKFYHPPTRVRIVDAEGRLRWPFVYGTELEDRRLRTWRERTDQIYPVRLFVRGEPYRLLWLIPTDIHLFGVDAPGSIFLLGTDELGRDIFTRLLFGARRSLFIGILGIVLTLTISLLYGGISGYFGGIVDNVMMRLAEIILAIPGFYLLVALSGLLPLNVPSQTRFFFIVVILSFVGWPAGARVVRSQVLSIKEQEFVVAARAMGANHLRIVTRHILPNVMSWAIVSMTLSVPGFILAESGLSLIGVGVQEPYASWGNMLSRATNIASIARFPWTLVPGLAIFVAVLAYNFLGDGIRDAFDPKAQSAARRPAAWSRHLADRIRGLLGLSRRAAGGRAATVASGLSAPRR</sequence>
<protein>
    <submittedName>
        <fullName evidence="7">ABC transporter permease</fullName>
    </submittedName>
</protein>
<dbReference type="Gene3D" id="1.10.3720.10">
    <property type="entry name" value="MetI-like"/>
    <property type="match status" value="1"/>
</dbReference>
<name>A0ABZ1BLE8_9FIRM</name>
<evidence type="ECO:0000313" key="7">
    <source>
        <dbReference type="EMBL" id="WRP13514.1"/>
    </source>
</evidence>
<dbReference type="Proteomes" id="UP001333102">
    <property type="component" value="Chromosome"/>
</dbReference>
<accession>A0ABZ1BLE8</accession>
<comment type="subcellular location">
    <subcellularLocation>
        <location evidence="5">Cell membrane</location>
        <topology evidence="5">Multi-pass membrane protein</topology>
    </subcellularLocation>
    <subcellularLocation>
        <location evidence="1">Membrane</location>
        <topology evidence="1">Multi-pass membrane protein</topology>
    </subcellularLocation>
</comment>
<keyword evidence="3 5" id="KW-1133">Transmembrane helix</keyword>
<dbReference type="CDD" id="cd06261">
    <property type="entry name" value="TM_PBP2"/>
    <property type="match status" value="1"/>
</dbReference>
<keyword evidence="5" id="KW-0813">Transport</keyword>
<feature type="transmembrane region" description="Helical" evidence="5">
    <location>
        <begin position="200"/>
        <end position="221"/>
    </location>
</feature>
<evidence type="ECO:0000256" key="5">
    <source>
        <dbReference type="RuleBase" id="RU363032"/>
    </source>
</evidence>
<dbReference type="PROSITE" id="PS50928">
    <property type="entry name" value="ABC_TM1"/>
    <property type="match status" value="1"/>
</dbReference>
<dbReference type="SUPFAM" id="SSF161098">
    <property type="entry name" value="MetI-like"/>
    <property type="match status" value="1"/>
</dbReference>
<dbReference type="PANTHER" id="PTHR43839">
    <property type="entry name" value="OPPC IN A BINDING PROTEIN-DEPENDENT TRANSPORT SYSTEM"/>
    <property type="match status" value="1"/>
</dbReference>